<protein>
    <submittedName>
        <fullName evidence="1">Uncharacterized protein</fullName>
    </submittedName>
</protein>
<gene>
    <name evidence="1" type="ORF">RclHR1_09710002</name>
</gene>
<sequence length="138" mass="15502">MGLIIDRKGIVITSNFILGEAFSIYRIVSEDDGGRFFVVRQIVETPEQLLCAEYLVNSNGQISNIISGNLTFNNIDGIIIDNIITFDAFSLDGTWAIVFQVIFSNQDNQHDNSYFSIVQDPIKNKCPDNVQKMSGKKF</sequence>
<organism evidence="1 2">
    <name type="scientific">Rhizophagus clarus</name>
    <dbReference type="NCBI Taxonomy" id="94130"/>
    <lineage>
        <taxon>Eukaryota</taxon>
        <taxon>Fungi</taxon>
        <taxon>Fungi incertae sedis</taxon>
        <taxon>Mucoromycota</taxon>
        <taxon>Glomeromycotina</taxon>
        <taxon>Glomeromycetes</taxon>
        <taxon>Glomerales</taxon>
        <taxon>Glomeraceae</taxon>
        <taxon>Rhizophagus</taxon>
    </lineage>
</organism>
<dbReference type="EMBL" id="BEXD01004394">
    <property type="protein sequence ID" value="GBC10551.1"/>
    <property type="molecule type" value="Genomic_DNA"/>
</dbReference>
<comment type="caution">
    <text evidence="1">The sequence shown here is derived from an EMBL/GenBank/DDBJ whole genome shotgun (WGS) entry which is preliminary data.</text>
</comment>
<evidence type="ECO:0000313" key="2">
    <source>
        <dbReference type="Proteomes" id="UP000247702"/>
    </source>
</evidence>
<accession>A0A2Z6S7E4</accession>
<reference evidence="1 2" key="1">
    <citation type="submission" date="2017-11" db="EMBL/GenBank/DDBJ databases">
        <title>The genome of Rhizophagus clarus HR1 reveals common genetic basis of auxotrophy among arbuscular mycorrhizal fungi.</title>
        <authorList>
            <person name="Kobayashi Y."/>
        </authorList>
    </citation>
    <scope>NUCLEOTIDE SEQUENCE [LARGE SCALE GENOMIC DNA]</scope>
    <source>
        <strain evidence="1 2">HR1</strain>
    </source>
</reference>
<name>A0A2Z6S7E4_9GLOM</name>
<proteinExistence type="predicted"/>
<dbReference type="AlphaFoldDB" id="A0A2Z6S7E4"/>
<dbReference type="Proteomes" id="UP000247702">
    <property type="component" value="Unassembled WGS sequence"/>
</dbReference>
<evidence type="ECO:0000313" key="1">
    <source>
        <dbReference type="EMBL" id="GBC10551.1"/>
    </source>
</evidence>
<keyword evidence="2" id="KW-1185">Reference proteome</keyword>